<keyword evidence="1" id="KW-1133">Transmembrane helix</keyword>
<dbReference type="Pfam" id="PF07885">
    <property type="entry name" value="Ion_trans_2"/>
    <property type="match status" value="1"/>
</dbReference>
<keyword evidence="1" id="KW-0472">Membrane</keyword>
<dbReference type="InterPro" id="IPR013099">
    <property type="entry name" value="K_chnl_dom"/>
</dbReference>
<proteinExistence type="predicted"/>
<dbReference type="InParanoid" id="A0A0D2J808"/>
<comment type="caution">
    <text evidence="3">The sequence shown here is derived from an EMBL/GenBank/DDBJ whole genome shotgun (WGS) entry which is preliminary data.</text>
</comment>
<feature type="domain" description="Potassium channel" evidence="2">
    <location>
        <begin position="15"/>
        <end position="86"/>
    </location>
</feature>
<gene>
    <name evidence="3" type="ORF">X474_08610</name>
</gene>
<feature type="transmembrane region" description="Helical" evidence="1">
    <location>
        <begin position="7"/>
        <end position="30"/>
    </location>
</feature>
<protein>
    <recommendedName>
        <fullName evidence="2">Potassium channel domain-containing protein</fullName>
    </recommendedName>
</protein>
<evidence type="ECO:0000313" key="4">
    <source>
        <dbReference type="Proteomes" id="UP000032233"/>
    </source>
</evidence>
<evidence type="ECO:0000256" key="1">
    <source>
        <dbReference type="SAM" id="Phobius"/>
    </source>
</evidence>
<dbReference type="STRING" id="1429043.X474_08610"/>
<keyword evidence="4" id="KW-1185">Reference proteome</keyword>
<reference evidence="3 4" key="1">
    <citation type="submission" date="2013-11" db="EMBL/GenBank/DDBJ databases">
        <title>Metagenomic analysis of a methanogenic consortium involved in long chain n-alkane degradation.</title>
        <authorList>
            <person name="Davidova I.A."/>
            <person name="Callaghan A.V."/>
            <person name="Wawrik B."/>
            <person name="Pruitt S."/>
            <person name="Marks C."/>
            <person name="Duncan K.E."/>
            <person name="Suflita J.M."/>
        </authorList>
    </citation>
    <scope>NUCLEOTIDE SEQUENCE [LARGE SCALE GENOMIC DNA]</scope>
    <source>
        <strain evidence="3 4">SPR</strain>
    </source>
</reference>
<accession>A0A0D2J808</accession>
<dbReference type="RefSeq" id="WP_044347957.1">
    <property type="nucleotide sequence ID" value="NZ_AZAC01000011.1"/>
</dbReference>
<dbReference type="Proteomes" id="UP000032233">
    <property type="component" value="Unassembled WGS sequence"/>
</dbReference>
<dbReference type="EMBL" id="AZAC01000011">
    <property type="protein sequence ID" value="KIX14324.1"/>
    <property type="molecule type" value="Genomic_DNA"/>
</dbReference>
<dbReference type="SUPFAM" id="SSF81324">
    <property type="entry name" value="Voltage-gated potassium channels"/>
    <property type="match status" value="1"/>
</dbReference>
<keyword evidence="1" id="KW-0812">Transmembrane</keyword>
<name>A0A0D2J808_9BACT</name>
<organism evidence="3 4">
    <name type="scientific">Dethiosulfatarculus sandiegensis</name>
    <dbReference type="NCBI Taxonomy" id="1429043"/>
    <lineage>
        <taxon>Bacteria</taxon>
        <taxon>Pseudomonadati</taxon>
        <taxon>Thermodesulfobacteriota</taxon>
        <taxon>Desulfarculia</taxon>
        <taxon>Desulfarculales</taxon>
        <taxon>Desulfarculaceae</taxon>
        <taxon>Dethiosulfatarculus</taxon>
    </lineage>
</organism>
<evidence type="ECO:0000259" key="2">
    <source>
        <dbReference type="Pfam" id="PF07885"/>
    </source>
</evidence>
<feature type="transmembrane region" description="Helical" evidence="1">
    <location>
        <begin position="63"/>
        <end position="86"/>
    </location>
</feature>
<dbReference type="Gene3D" id="1.10.287.70">
    <property type="match status" value="1"/>
</dbReference>
<dbReference type="AlphaFoldDB" id="A0A0D2J808"/>
<sequence>MADTPGWRFVFATLIFFLISAVFCLGIKIAESIDWQEAVWQAWQVMTTVGYGDNPAKTIPGRVITIFTSLIGIAYLGVIFSTYFDYSQYRKWRKKHGMERNPFENGIVIFNCPNAEIICRLVEEIRFIPEYKGMGVCLIDNEMDELPTDVSALGDIHFLKGSNLAENTYERANLKNQHSVIIYPDNSTDPDSDGQTATIIRLVLRHINIAEEKSAVKIKHIQMSEQNNHLFEGLNSTPIPIDLETLAIVQDISDPGSSIFVRTLLSNQTGANPKSVRPDVLTGMDYHDYAVKLMQVSRDLKLRLSPLALIHNGTSQTCPAFGTIIQEDDHLLIAAKDNFNWSKIQQKIAAKKASD</sequence>
<dbReference type="Gene3D" id="3.40.50.720">
    <property type="entry name" value="NAD(P)-binding Rossmann-like Domain"/>
    <property type="match status" value="1"/>
</dbReference>
<evidence type="ECO:0000313" key="3">
    <source>
        <dbReference type="EMBL" id="KIX14324.1"/>
    </source>
</evidence>